<evidence type="ECO:0000256" key="1">
    <source>
        <dbReference type="ARBA" id="ARBA00023015"/>
    </source>
</evidence>
<dbReference type="Proteomes" id="UP000198948">
    <property type="component" value="Unassembled WGS sequence"/>
</dbReference>
<dbReference type="InterPro" id="IPR051011">
    <property type="entry name" value="Metal_resp_trans_reg"/>
</dbReference>
<keyword evidence="3" id="KW-0804">Transcription</keyword>
<feature type="domain" description="HTH arsR-type" evidence="4">
    <location>
        <begin position="4"/>
        <end position="98"/>
    </location>
</feature>
<dbReference type="PROSITE" id="PS50987">
    <property type="entry name" value="HTH_ARSR_2"/>
    <property type="match status" value="1"/>
</dbReference>
<sequence length="101" mass="11646">MEQLGQETLQHISQMFKVLGDPTRISILYLLKERELSVGNIAKELEMEQSAVSHQLKTLKNMQLVKSRRAGKTVYYSQDDSHVWGLLEQAIEHTLHQNCQP</sequence>
<evidence type="ECO:0000256" key="3">
    <source>
        <dbReference type="ARBA" id="ARBA00023163"/>
    </source>
</evidence>
<dbReference type="NCBIfam" id="NF033788">
    <property type="entry name" value="HTH_metalloreg"/>
    <property type="match status" value="1"/>
</dbReference>
<proteinExistence type="predicted"/>
<dbReference type="STRING" id="142588.SAMN04488559_102158"/>
<keyword evidence="1" id="KW-0805">Transcription regulation</keyword>
<dbReference type="EMBL" id="FOHA01000002">
    <property type="protein sequence ID" value="SER61428.1"/>
    <property type="molecule type" value="Genomic_DNA"/>
</dbReference>
<dbReference type="Gene3D" id="1.10.10.10">
    <property type="entry name" value="Winged helix-like DNA-binding domain superfamily/Winged helix DNA-binding domain"/>
    <property type="match status" value="1"/>
</dbReference>
<dbReference type="InterPro" id="IPR036388">
    <property type="entry name" value="WH-like_DNA-bd_sf"/>
</dbReference>
<dbReference type="CDD" id="cd00090">
    <property type="entry name" value="HTH_ARSR"/>
    <property type="match status" value="1"/>
</dbReference>
<gene>
    <name evidence="5" type="ORF">SAMN04488559_102158</name>
</gene>
<dbReference type="PANTHER" id="PTHR43132">
    <property type="entry name" value="ARSENICAL RESISTANCE OPERON REPRESSOR ARSR-RELATED"/>
    <property type="match status" value="1"/>
</dbReference>
<protein>
    <submittedName>
        <fullName evidence="5">Transcriptional regulator, ArsR family</fullName>
    </submittedName>
</protein>
<organism evidence="5 6">
    <name type="scientific">Isobaculum melis</name>
    <dbReference type="NCBI Taxonomy" id="142588"/>
    <lineage>
        <taxon>Bacteria</taxon>
        <taxon>Bacillati</taxon>
        <taxon>Bacillota</taxon>
        <taxon>Bacilli</taxon>
        <taxon>Lactobacillales</taxon>
        <taxon>Carnobacteriaceae</taxon>
        <taxon>Isobaculum</taxon>
    </lineage>
</organism>
<dbReference type="InterPro" id="IPR001845">
    <property type="entry name" value="HTH_ArsR_DNA-bd_dom"/>
</dbReference>
<evidence type="ECO:0000313" key="6">
    <source>
        <dbReference type="Proteomes" id="UP000198948"/>
    </source>
</evidence>
<reference evidence="5 6" key="1">
    <citation type="submission" date="2016-10" db="EMBL/GenBank/DDBJ databases">
        <authorList>
            <person name="de Groot N.N."/>
        </authorList>
    </citation>
    <scope>NUCLEOTIDE SEQUENCE [LARGE SCALE GENOMIC DNA]</scope>
    <source>
        <strain evidence="5 6">DSM 13760</strain>
    </source>
</reference>
<dbReference type="InterPro" id="IPR011991">
    <property type="entry name" value="ArsR-like_HTH"/>
</dbReference>
<dbReference type="PRINTS" id="PR00778">
    <property type="entry name" value="HTHARSR"/>
</dbReference>
<keyword evidence="2" id="KW-0238">DNA-binding</keyword>
<dbReference type="GO" id="GO:0003677">
    <property type="term" value="F:DNA binding"/>
    <property type="evidence" value="ECO:0007669"/>
    <property type="project" value="UniProtKB-KW"/>
</dbReference>
<dbReference type="InterPro" id="IPR036390">
    <property type="entry name" value="WH_DNA-bd_sf"/>
</dbReference>
<keyword evidence="6" id="KW-1185">Reference proteome</keyword>
<dbReference type="AlphaFoldDB" id="A0A1H9QLV7"/>
<dbReference type="PANTHER" id="PTHR43132:SF6">
    <property type="entry name" value="HTH-TYPE TRANSCRIPTIONAL REPRESSOR CZRA"/>
    <property type="match status" value="1"/>
</dbReference>
<dbReference type="SMART" id="SM00418">
    <property type="entry name" value="HTH_ARSR"/>
    <property type="match status" value="1"/>
</dbReference>
<name>A0A1H9QLV7_9LACT</name>
<evidence type="ECO:0000256" key="2">
    <source>
        <dbReference type="ARBA" id="ARBA00023125"/>
    </source>
</evidence>
<evidence type="ECO:0000259" key="4">
    <source>
        <dbReference type="PROSITE" id="PS50987"/>
    </source>
</evidence>
<accession>A0A1H9QLV7</accession>
<dbReference type="GO" id="GO:0003700">
    <property type="term" value="F:DNA-binding transcription factor activity"/>
    <property type="evidence" value="ECO:0007669"/>
    <property type="project" value="InterPro"/>
</dbReference>
<dbReference type="Pfam" id="PF01022">
    <property type="entry name" value="HTH_5"/>
    <property type="match status" value="1"/>
</dbReference>
<evidence type="ECO:0000313" key="5">
    <source>
        <dbReference type="EMBL" id="SER61428.1"/>
    </source>
</evidence>
<dbReference type="SUPFAM" id="SSF46785">
    <property type="entry name" value="Winged helix' DNA-binding domain"/>
    <property type="match status" value="1"/>
</dbReference>